<accession>A0ABU6RFP2</accession>
<comment type="caution">
    <text evidence="1">The sequence shown here is derived from an EMBL/GenBank/DDBJ whole genome shotgun (WGS) entry which is preliminary data.</text>
</comment>
<proteinExistence type="predicted"/>
<organism evidence="1 2">
    <name type="scientific">Stylosanthes scabra</name>
    <dbReference type="NCBI Taxonomy" id="79078"/>
    <lineage>
        <taxon>Eukaryota</taxon>
        <taxon>Viridiplantae</taxon>
        <taxon>Streptophyta</taxon>
        <taxon>Embryophyta</taxon>
        <taxon>Tracheophyta</taxon>
        <taxon>Spermatophyta</taxon>
        <taxon>Magnoliopsida</taxon>
        <taxon>eudicotyledons</taxon>
        <taxon>Gunneridae</taxon>
        <taxon>Pentapetalae</taxon>
        <taxon>rosids</taxon>
        <taxon>fabids</taxon>
        <taxon>Fabales</taxon>
        <taxon>Fabaceae</taxon>
        <taxon>Papilionoideae</taxon>
        <taxon>50 kb inversion clade</taxon>
        <taxon>dalbergioids sensu lato</taxon>
        <taxon>Dalbergieae</taxon>
        <taxon>Pterocarpus clade</taxon>
        <taxon>Stylosanthes</taxon>
    </lineage>
</organism>
<protein>
    <submittedName>
        <fullName evidence="1">Uncharacterized protein</fullName>
    </submittedName>
</protein>
<sequence length="235" mass="26431">MVILLCSRIRILEDLHYVDFGYQEDKGFVSRENALNWGPRNLASIKLLGVQVVKNMLFKGLMEETLLILESQVLNYENHKTCITHLNYVPKPFTLHFSYLFPFSLVAADPLPPLLFHLHGRSTAIEQPHMSSLSSTVPFLPTHRRNCCILYPLTQVSFFVFSTPTIATTALTLSRLPPSSVVFSLHHPTCVEPPLSQRLTLAVVLFGSTFLHSAHFNHRGAIARTVMSSIAGFPF</sequence>
<reference evidence="1 2" key="1">
    <citation type="journal article" date="2023" name="Plants (Basel)">
        <title>Bridging the Gap: Combining Genomics and Transcriptomics Approaches to Understand Stylosanthes scabra, an Orphan Legume from the Brazilian Caatinga.</title>
        <authorList>
            <person name="Ferreira-Neto J.R.C."/>
            <person name="da Silva M.D."/>
            <person name="Binneck E."/>
            <person name="de Melo N.F."/>
            <person name="da Silva R.H."/>
            <person name="de Melo A.L.T.M."/>
            <person name="Pandolfi V."/>
            <person name="Bustamante F.O."/>
            <person name="Brasileiro-Vidal A.C."/>
            <person name="Benko-Iseppon A.M."/>
        </authorList>
    </citation>
    <scope>NUCLEOTIDE SEQUENCE [LARGE SCALE GENOMIC DNA]</scope>
    <source>
        <tissue evidence="1">Leaves</tissue>
    </source>
</reference>
<evidence type="ECO:0000313" key="2">
    <source>
        <dbReference type="Proteomes" id="UP001341840"/>
    </source>
</evidence>
<evidence type="ECO:0000313" key="1">
    <source>
        <dbReference type="EMBL" id="MED6122654.1"/>
    </source>
</evidence>
<keyword evidence="2" id="KW-1185">Reference proteome</keyword>
<name>A0ABU6RFP2_9FABA</name>
<dbReference type="EMBL" id="JASCZI010030442">
    <property type="protein sequence ID" value="MED6122654.1"/>
    <property type="molecule type" value="Genomic_DNA"/>
</dbReference>
<dbReference type="Proteomes" id="UP001341840">
    <property type="component" value="Unassembled WGS sequence"/>
</dbReference>
<gene>
    <name evidence="1" type="ORF">PIB30_041833</name>
</gene>